<dbReference type="SUPFAM" id="SSF63748">
    <property type="entry name" value="Tudor/PWWP/MBT"/>
    <property type="match status" value="1"/>
</dbReference>
<dbReference type="Gene3D" id="2.30.30.140">
    <property type="match status" value="1"/>
</dbReference>
<evidence type="ECO:0000256" key="6">
    <source>
        <dbReference type="ARBA" id="ARBA00023242"/>
    </source>
</evidence>
<accession>A0A4D9DAU1</accession>
<feature type="compositionally biased region" description="Basic residues" evidence="8">
    <location>
        <begin position="401"/>
        <end position="417"/>
    </location>
</feature>
<proteinExistence type="inferred from homology"/>
<dbReference type="GO" id="GO:0000398">
    <property type="term" value="P:mRNA splicing, via spliceosome"/>
    <property type="evidence" value="ECO:0007669"/>
    <property type="project" value="UniProtKB-UniRule"/>
</dbReference>
<comment type="subcellular location">
    <subcellularLocation>
        <location evidence="1 7">Nucleus</location>
    </subcellularLocation>
</comment>
<sequence length="476" mass="54249">MSRAALWKADQLRATQPVLAAPPPPEALPSGVLPINGNQTTYNVNTLLANNIMGCDYFRALYPLQTYHEVIDEVYNKVTHVEPWATGTSRLPSTAFCLLFKFFTMRLTKKQVTGLLTHSDSPYIRAIGFLYLRYACDPKQIWDWYASYLDDSEEFAPSSDPNTLTTLGLWLRGLLSDLHYYGTMLPRIPVPIERKIKMRLVLLDEKKKRAAGNRRQMGAFRAGARVKAIYEDTENDPAWYGAVISEVYEAEEGEEETYLVTFEGYGNQEVVGLGDMMLQDGGSARTSRDVGGQRDASADRRRSRSRSSGRSRSRERRRSRSRSRSFDRGRRSDRDSARDGERRERERKGRGGEGESLLGRDLLEEVRRKEREAAAAQGKEYGQRPATFKGSLSLKVDTYSHRSKSTSHGGDRRRSRSRSYESRPRHGARQKQSPTMSKDRDEDRRERRQLAPKPESQKLKALKALYGDASAQRQDD</sequence>
<protein>
    <recommendedName>
        <fullName evidence="7">Pre-mRNA-splicing factor 38</fullName>
    </recommendedName>
</protein>
<gene>
    <name evidence="10" type="ORF">NSK_001476</name>
</gene>
<dbReference type="InterPro" id="IPR005037">
    <property type="entry name" value="PRP38"/>
</dbReference>
<dbReference type="EMBL" id="SDOX01000006">
    <property type="protein sequence ID" value="TFJ87143.1"/>
    <property type="molecule type" value="Genomic_DNA"/>
</dbReference>
<feature type="compositionally biased region" description="Basic residues" evidence="8">
    <location>
        <begin position="301"/>
        <end position="323"/>
    </location>
</feature>
<comment type="function">
    <text evidence="7">Required for pre-mRNA splicing.</text>
</comment>
<evidence type="ECO:0000256" key="2">
    <source>
        <dbReference type="ARBA" id="ARBA00006164"/>
    </source>
</evidence>
<dbReference type="Pfam" id="PF03371">
    <property type="entry name" value="PRP38"/>
    <property type="match status" value="1"/>
</dbReference>
<feature type="compositionally biased region" description="Basic and acidic residues" evidence="8">
    <location>
        <begin position="361"/>
        <end position="373"/>
    </location>
</feature>
<organism evidence="10 11">
    <name type="scientific">Nannochloropsis salina CCMP1776</name>
    <dbReference type="NCBI Taxonomy" id="1027361"/>
    <lineage>
        <taxon>Eukaryota</taxon>
        <taxon>Sar</taxon>
        <taxon>Stramenopiles</taxon>
        <taxon>Ochrophyta</taxon>
        <taxon>Eustigmatophyceae</taxon>
        <taxon>Eustigmatales</taxon>
        <taxon>Monodopsidaceae</taxon>
        <taxon>Microchloropsis</taxon>
        <taxon>Microchloropsis salina</taxon>
    </lineage>
</organism>
<keyword evidence="5 7" id="KW-0508">mRNA splicing</keyword>
<dbReference type="GO" id="GO:0005681">
    <property type="term" value="C:spliceosomal complex"/>
    <property type="evidence" value="ECO:0007669"/>
    <property type="project" value="UniProtKB-KW"/>
</dbReference>
<evidence type="ECO:0000256" key="3">
    <source>
        <dbReference type="ARBA" id="ARBA00022664"/>
    </source>
</evidence>
<reference evidence="10 11" key="1">
    <citation type="submission" date="2019-01" db="EMBL/GenBank/DDBJ databases">
        <title>Nuclear Genome Assembly of the Microalgal Biofuel strain Nannochloropsis salina CCMP1776.</title>
        <authorList>
            <person name="Hovde B."/>
        </authorList>
    </citation>
    <scope>NUCLEOTIDE SEQUENCE [LARGE SCALE GENOMIC DNA]</scope>
    <source>
        <strain evidence="10 11">CCMP1776</strain>
    </source>
</reference>
<evidence type="ECO:0000256" key="5">
    <source>
        <dbReference type="ARBA" id="ARBA00023187"/>
    </source>
</evidence>
<evidence type="ECO:0000256" key="1">
    <source>
        <dbReference type="ARBA" id="ARBA00004123"/>
    </source>
</evidence>
<feature type="compositionally biased region" description="Basic and acidic residues" evidence="8">
    <location>
        <begin position="324"/>
        <end position="353"/>
    </location>
</feature>
<feature type="region of interest" description="Disordered" evidence="8">
    <location>
        <begin position="278"/>
        <end position="476"/>
    </location>
</feature>
<dbReference type="InterPro" id="IPR002999">
    <property type="entry name" value="Tudor"/>
</dbReference>
<feature type="compositionally biased region" description="Basic and acidic residues" evidence="8">
    <location>
        <begin position="437"/>
        <end position="449"/>
    </location>
</feature>
<evidence type="ECO:0000256" key="7">
    <source>
        <dbReference type="RuleBase" id="RU367025"/>
    </source>
</evidence>
<evidence type="ECO:0000256" key="4">
    <source>
        <dbReference type="ARBA" id="ARBA00022728"/>
    </source>
</evidence>
<dbReference type="PANTHER" id="PTHR23142">
    <property type="entry name" value="PRE-MRNA-SPLICING FACTOR 38A-RELATED"/>
    <property type="match status" value="1"/>
</dbReference>
<feature type="domain" description="Tudor" evidence="9">
    <location>
        <begin position="219"/>
        <end position="286"/>
    </location>
</feature>
<comment type="caution">
    <text evidence="10">The sequence shown here is derived from an EMBL/GenBank/DDBJ whole genome shotgun (WGS) entry which is preliminary data.</text>
</comment>
<dbReference type="SMART" id="SM00333">
    <property type="entry name" value="TUDOR"/>
    <property type="match status" value="1"/>
</dbReference>
<name>A0A4D9DAU1_9STRA</name>
<keyword evidence="6 7" id="KW-0539">Nucleus</keyword>
<dbReference type="Proteomes" id="UP000355283">
    <property type="component" value="Unassembled WGS sequence"/>
</dbReference>
<evidence type="ECO:0000313" key="11">
    <source>
        <dbReference type="Proteomes" id="UP000355283"/>
    </source>
</evidence>
<dbReference type="AlphaFoldDB" id="A0A4D9DAU1"/>
<dbReference type="PROSITE" id="PS50304">
    <property type="entry name" value="TUDOR"/>
    <property type="match status" value="1"/>
</dbReference>
<keyword evidence="11" id="KW-1185">Reference proteome</keyword>
<keyword evidence="4 7" id="KW-0747">Spliceosome</keyword>
<feature type="compositionally biased region" description="Basic and acidic residues" evidence="8">
    <location>
        <begin position="286"/>
        <end position="300"/>
    </location>
</feature>
<evidence type="ECO:0000259" key="9">
    <source>
        <dbReference type="PROSITE" id="PS50304"/>
    </source>
</evidence>
<evidence type="ECO:0000256" key="8">
    <source>
        <dbReference type="SAM" id="MobiDB-lite"/>
    </source>
</evidence>
<dbReference type="OrthoDB" id="3881at2759"/>
<keyword evidence="3 7" id="KW-0507">mRNA processing</keyword>
<comment type="similarity">
    <text evidence="2 7">Belongs to the PRP38 family.</text>
</comment>
<evidence type="ECO:0000313" key="10">
    <source>
        <dbReference type="EMBL" id="TFJ87143.1"/>
    </source>
</evidence>